<keyword evidence="3 6" id="KW-0012">Acyltransferase</keyword>
<feature type="transmembrane region" description="Helical" evidence="4">
    <location>
        <begin position="380"/>
        <end position="398"/>
    </location>
</feature>
<feature type="transmembrane region" description="Helical" evidence="4">
    <location>
        <begin position="681"/>
        <end position="700"/>
    </location>
</feature>
<dbReference type="InterPro" id="IPR002123">
    <property type="entry name" value="Plipid/glycerol_acylTrfase"/>
</dbReference>
<evidence type="ECO:0000256" key="4">
    <source>
        <dbReference type="SAM" id="Phobius"/>
    </source>
</evidence>
<dbReference type="PANTHER" id="PTHR10983:SF16">
    <property type="entry name" value="LYSOCARDIOLIPIN ACYLTRANSFERASE 1"/>
    <property type="match status" value="1"/>
</dbReference>
<feature type="domain" description="Phospholipid/glycerol acyltransferase" evidence="5">
    <location>
        <begin position="436"/>
        <end position="558"/>
    </location>
</feature>
<comment type="similarity">
    <text evidence="1">Belongs to the 1-acyl-sn-glycerol-3-phosphate acyltransferase family.</text>
</comment>
<dbReference type="GO" id="GO:0016746">
    <property type="term" value="F:acyltransferase activity"/>
    <property type="evidence" value="ECO:0007669"/>
    <property type="project" value="UniProtKB-KW"/>
</dbReference>
<dbReference type="CDD" id="cd07990">
    <property type="entry name" value="LPLAT_LCLAT1-like"/>
    <property type="match status" value="2"/>
</dbReference>
<evidence type="ECO:0000313" key="6">
    <source>
        <dbReference type="EMBL" id="KAI6646592.1"/>
    </source>
</evidence>
<feature type="transmembrane region" description="Helical" evidence="4">
    <location>
        <begin position="353"/>
        <end position="374"/>
    </location>
</feature>
<dbReference type="Proteomes" id="UP001165289">
    <property type="component" value="Unassembled WGS sequence"/>
</dbReference>
<keyword evidence="4" id="KW-0472">Membrane</keyword>
<dbReference type="PANTHER" id="PTHR10983">
    <property type="entry name" value="1-ACYLGLYCEROL-3-PHOSPHATE ACYLTRANSFERASE-RELATED"/>
    <property type="match status" value="1"/>
</dbReference>
<keyword evidence="7" id="KW-1185">Reference proteome</keyword>
<dbReference type="AlphaFoldDB" id="A0AAV7JCV7"/>
<accession>A0AAV7JCV7</accession>
<feature type="transmembrane region" description="Helical" evidence="4">
    <location>
        <begin position="659"/>
        <end position="675"/>
    </location>
</feature>
<organism evidence="6 7">
    <name type="scientific">Oopsacas minuta</name>
    <dbReference type="NCBI Taxonomy" id="111878"/>
    <lineage>
        <taxon>Eukaryota</taxon>
        <taxon>Metazoa</taxon>
        <taxon>Porifera</taxon>
        <taxon>Hexactinellida</taxon>
        <taxon>Hexasterophora</taxon>
        <taxon>Lyssacinosida</taxon>
        <taxon>Leucopsacidae</taxon>
        <taxon>Oopsacas</taxon>
    </lineage>
</organism>
<dbReference type="SUPFAM" id="SSF69593">
    <property type="entry name" value="Glycerol-3-phosphate (1)-acyltransferase"/>
    <property type="match status" value="2"/>
</dbReference>
<gene>
    <name evidence="6" type="ORF">LOD99_12713</name>
</gene>
<proteinExistence type="inferred from homology"/>
<name>A0AAV7JCV7_9METZ</name>
<dbReference type="EMBL" id="JAKMXF010000354">
    <property type="protein sequence ID" value="KAI6646592.1"/>
    <property type="molecule type" value="Genomic_DNA"/>
</dbReference>
<dbReference type="GO" id="GO:0036149">
    <property type="term" value="P:phosphatidylinositol acyl-chain remodeling"/>
    <property type="evidence" value="ECO:0007669"/>
    <property type="project" value="TreeGrafter"/>
</dbReference>
<feature type="transmembrane region" description="Helical" evidence="4">
    <location>
        <begin position="65"/>
        <end position="88"/>
    </location>
</feature>
<feature type="domain" description="Phospholipid/glycerol acyltransferase" evidence="5">
    <location>
        <begin position="126"/>
        <end position="248"/>
    </location>
</feature>
<dbReference type="InterPro" id="IPR032098">
    <property type="entry name" value="Acyltransf_C"/>
</dbReference>
<feature type="transmembrane region" description="Helical" evidence="4">
    <location>
        <begin position="28"/>
        <end position="53"/>
    </location>
</feature>
<protein>
    <submittedName>
        <fullName evidence="6">Lysocardiolipin acyltransferase 1 isoform X2</fullName>
    </submittedName>
</protein>
<evidence type="ECO:0000256" key="2">
    <source>
        <dbReference type="ARBA" id="ARBA00022679"/>
    </source>
</evidence>
<dbReference type="SMART" id="SM00563">
    <property type="entry name" value="PlsC"/>
    <property type="match status" value="2"/>
</dbReference>
<dbReference type="Pfam" id="PF16076">
    <property type="entry name" value="Acyltransf_C"/>
    <property type="match status" value="2"/>
</dbReference>
<dbReference type="GO" id="GO:0005783">
    <property type="term" value="C:endoplasmic reticulum"/>
    <property type="evidence" value="ECO:0007669"/>
    <property type="project" value="TreeGrafter"/>
</dbReference>
<keyword evidence="4" id="KW-1133">Transmembrane helix</keyword>
<comment type="caution">
    <text evidence="6">The sequence shown here is derived from an EMBL/GenBank/DDBJ whole genome shotgun (WGS) entry which is preliminary data.</text>
</comment>
<reference evidence="6 7" key="1">
    <citation type="journal article" date="2023" name="BMC Biol.">
        <title>The compact genome of the sponge Oopsacas minuta (Hexactinellida) is lacking key metazoan core genes.</title>
        <authorList>
            <person name="Santini S."/>
            <person name="Schenkelaars Q."/>
            <person name="Jourda C."/>
            <person name="Duchesne M."/>
            <person name="Belahbib H."/>
            <person name="Rocher C."/>
            <person name="Selva M."/>
            <person name="Riesgo A."/>
            <person name="Vervoort M."/>
            <person name="Leys S.P."/>
            <person name="Kodjabachian L."/>
            <person name="Le Bivic A."/>
            <person name="Borchiellini C."/>
            <person name="Claverie J.M."/>
            <person name="Renard E."/>
        </authorList>
    </citation>
    <scope>NUCLEOTIDE SEQUENCE [LARGE SCALE GENOMIC DNA]</scope>
    <source>
        <strain evidence="6">SPO-2</strain>
    </source>
</reference>
<keyword evidence="4" id="KW-0812">Transmembrane</keyword>
<keyword evidence="2" id="KW-0808">Transferase</keyword>
<dbReference type="Pfam" id="PF01553">
    <property type="entry name" value="Acyltransferase"/>
    <property type="match status" value="2"/>
</dbReference>
<evidence type="ECO:0000313" key="7">
    <source>
        <dbReference type="Proteomes" id="UP001165289"/>
    </source>
</evidence>
<evidence type="ECO:0000256" key="3">
    <source>
        <dbReference type="ARBA" id="ARBA00023315"/>
    </source>
</evidence>
<sequence>MAKRHCEIKIVGERNTLESIAGWLKGTLFFVICYFPSAIGTIYYLLIWMPFIFIHQPIQQFFSELYISMWYQLISVSFYFNYLSIFYYTQILQSLYSSMYNFQIILSIYGCKIVITGNATRFSEKSLILMNHRTRFDWLFHWALMDKLGCQSYSKIVLKSGMRKLPGVGVMMQMCCYIYLKRNWDRDKAYVEQILSHYRQSGRKYQILLFPEGTNLSPNTVGISNKFAAANNLTEYTYTLHPRYTGFLFFLQNLYNPTNTLPKDTQLNSVIDSTVGYKGHFLVDEKSLFSGYLPEEIHFHIKQYKMSDIPSSEEEREKWLRDLWREKEERLKKFYEQDYSFGPEVKNIPEKSLFLKLLILIFWTSPFLITYLLWLHYLEILLAFLLLVLIFYYLQYTYDGLENLIAIRYFKQFILFCLIKTKFVLTGDISKFPDRSLVIMNHRTMLDWMYYWCLVEKIACPSYLKIVLKDDFKNVPGFGWAPQFAAFIFLKRVWEKDRKYLNKMLSFYTLSKKPYQLLMFPEGTNLHPVTVPRSNKFANANNLPEYEYSLHPRSTGFLYVLDKLHPSSEQSHIDRIVDITLGFKGNIPLYPGVLLSGYLPDEVHFHIKQYKMSDIPSSEEEREKWLRDLWREKEERLKKFYEQDYSFGPEVKNIPEKSLFLKLLILIFWTSPFLITYLLWLHYPLILLAFLLLVPMFYYLQYTYDGLENLVVNSYLKQFHNNFEI</sequence>
<evidence type="ECO:0000256" key="1">
    <source>
        <dbReference type="ARBA" id="ARBA00008655"/>
    </source>
</evidence>
<evidence type="ECO:0000259" key="5">
    <source>
        <dbReference type="SMART" id="SM00563"/>
    </source>
</evidence>